<sequence length="35" mass="3676">MRLTAPSFGIDTAFAAMSGTPPTNGSVLASHRRWA</sequence>
<reference evidence="2" key="1">
    <citation type="submission" date="2016-10" db="EMBL/GenBank/DDBJ databases">
        <authorList>
            <person name="Varghese N."/>
            <person name="Submissions S."/>
        </authorList>
    </citation>
    <scope>NUCLEOTIDE SEQUENCE [LARGE SCALE GENOMIC DNA]</scope>
    <source>
        <strain evidence="2">BL47</strain>
    </source>
</reference>
<proteinExistence type="predicted"/>
<gene>
    <name evidence="1" type="ORF">SAMN05216360_10619</name>
</gene>
<name>A0A1G9YXY0_9HYPH</name>
<evidence type="ECO:0000313" key="1">
    <source>
        <dbReference type="EMBL" id="SDN14059.1"/>
    </source>
</evidence>
<keyword evidence="2" id="KW-1185">Reference proteome</keyword>
<protein>
    <submittedName>
        <fullName evidence="1">Uncharacterized protein</fullName>
    </submittedName>
</protein>
<organism evidence="1 2">
    <name type="scientific">Methylobacterium phyllostachyos</name>
    <dbReference type="NCBI Taxonomy" id="582672"/>
    <lineage>
        <taxon>Bacteria</taxon>
        <taxon>Pseudomonadati</taxon>
        <taxon>Pseudomonadota</taxon>
        <taxon>Alphaproteobacteria</taxon>
        <taxon>Hyphomicrobiales</taxon>
        <taxon>Methylobacteriaceae</taxon>
        <taxon>Methylobacterium</taxon>
    </lineage>
</organism>
<dbReference type="Proteomes" id="UP000198704">
    <property type="component" value="Unassembled WGS sequence"/>
</dbReference>
<accession>A0A1G9YXY0</accession>
<evidence type="ECO:0000313" key="2">
    <source>
        <dbReference type="Proteomes" id="UP000198704"/>
    </source>
</evidence>
<dbReference type="EMBL" id="FNHS01000006">
    <property type="protein sequence ID" value="SDN14059.1"/>
    <property type="molecule type" value="Genomic_DNA"/>
</dbReference>
<dbReference type="AlphaFoldDB" id="A0A1G9YXY0"/>